<feature type="compositionally biased region" description="Basic and acidic residues" evidence="4">
    <location>
        <begin position="328"/>
        <end position="345"/>
    </location>
</feature>
<dbReference type="InterPro" id="IPR051651">
    <property type="entry name" value="DMTF1_DNA-bind_reg"/>
</dbReference>
<organism evidence="5 6">
    <name type="scientific">Mycetomoellerius zeteki</name>
    <dbReference type="NCBI Taxonomy" id="64791"/>
    <lineage>
        <taxon>Eukaryota</taxon>
        <taxon>Metazoa</taxon>
        <taxon>Ecdysozoa</taxon>
        <taxon>Arthropoda</taxon>
        <taxon>Hexapoda</taxon>
        <taxon>Insecta</taxon>
        <taxon>Pterygota</taxon>
        <taxon>Neoptera</taxon>
        <taxon>Endopterygota</taxon>
        <taxon>Hymenoptera</taxon>
        <taxon>Apocrita</taxon>
        <taxon>Aculeata</taxon>
        <taxon>Formicoidea</taxon>
        <taxon>Formicidae</taxon>
        <taxon>Myrmicinae</taxon>
        <taxon>Mycetomoellerius</taxon>
    </lineage>
</organism>
<name>A0A151XAY1_9HYME</name>
<dbReference type="STRING" id="64791.A0A151XAY1"/>
<comment type="subcellular location">
    <subcellularLocation>
        <location evidence="1">Nucleus</location>
    </subcellularLocation>
</comment>
<feature type="compositionally biased region" description="Basic residues" evidence="4">
    <location>
        <begin position="237"/>
        <end position="246"/>
    </location>
</feature>
<dbReference type="EMBL" id="KQ982335">
    <property type="protein sequence ID" value="KYQ57499.1"/>
    <property type="molecule type" value="Genomic_DNA"/>
</dbReference>
<feature type="compositionally biased region" description="Basic and acidic residues" evidence="4">
    <location>
        <begin position="135"/>
        <end position="157"/>
    </location>
</feature>
<feature type="compositionally biased region" description="Basic and acidic residues" evidence="4">
    <location>
        <begin position="264"/>
        <end position="276"/>
    </location>
</feature>
<feature type="compositionally biased region" description="Basic residues" evidence="4">
    <location>
        <begin position="43"/>
        <end position="57"/>
    </location>
</feature>
<dbReference type="AlphaFoldDB" id="A0A151XAY1"/>
<dbReference type="PANTHER" id="PTHR46380:SF2">
    <property type="entry name" value="CYCLIN-D-BINDING MYB-LIKE TRANSCRIPTION FACTOR 1"/>
    <property type="match status" value="1"/>
</dbReference>
<feature type="compositionally biased region" description="Basic residues" evidence="4">
    <location>
        <begin position="111"/>
        <end position="127"/>
    </location>
</feature>
<feature type="compositionally biased region" description="Basic and acidic residues" evidence="4">
    <location>
        <begin position="99"/>
        <end position="110"/>
    </location>
</feature>
<evidence type="ECO:0000256" key="1">
    <source>
        <dbReference type="ARBA" id="ARBA00004123"/>
    </source>
</evidence>
<dbReference type="SUPFAM" id="SSF46689">
    <property type="entry name" value="Homeodomain-like"/>
    <property type="match status" value="1"/>
</dbReference>
<dbReference type="InterPro" id="IPR009057">
    <property type="entry name" value="Homeodomain-like_sf"/>
</dbReference>
<feature type="compositionally biased region" description="Polar residues" evidence="4">
    <location>
        <begin position="346"/>
        <end position="358"/>
    </location>
</feature>
<reference evidence="5 6" key="1">
    <citation type="submission" date="2015-09" db="EMBL/GenBank/DDBJ databases">
        <title>Trachymyrmex zeteki WGS genome.</title>
        <authorList>
            <person name="Nygaard S."/>
            <person name="Hu H."/>
            <person name="Boomsma J."/>
            <person name="Zhang G."/>
        </authorList>
    </citation>
    <scope>NUCLEOTIDE SEQUENCE [LARGE SCALE GENOMIC DNA]</scope>
    <source>
        <strain evidence="5">Tzet28-1</strain>
        <tissue evidence="5">Whole body</tissue>
    </source>
</reference>
<dbReference type="PANTHER" id="PTHR46380">
    <property type="entry name" value="CYCLIN-D-BINDING MYB-LIKE TRANSCRIPTION FACTOR 1"/>
    <property type="match status" value="1"/>
</dbReference>
<feature type="region of interest" description="Disordered" evidence="4">
    <location>
        <begin position="1"/>
        <end position="73"/>
    </location>
</feature>
<dbReference type="Proteomes" id="UP000075809">
    <property type="component" value="Unassembled WGS sequence"/>
</dbReference>
<evidence type="ECO:0000256" key="2">
    <source>
        <dbReference type="ARBA" id="ARBA00023125"/>
    </source>
</evidence>
<feature type="compositionally biased region" description="Basic and acidic residues" evidence="4">
    <location>
        <begin position="293"/>
        <end position="311"/>
    </location>
</feature>
<keyword evidence="3" id="KW-0539">Nucleus</keyword>
<evidence type="ECO:0000313" key="6">
    <source>
        <dbReference type="Proteomes" id="UP000075809"/>
    </source>
</evidence>
<evidence type="ECO:0000313" key="5">
    <source>
        <dbReference type="EMBL" id="KYQ57499.1"/>
    </source>
</evidence>
<keyword evidence="2" id="KW-0238">DNA-binding</keyword>
<dbReference type="KEGG" id="mzt:108720687"/>
<gene>
    <name evidence="5" type="ORF">ALC60_03461</name>
</gene>
<dbReference type="OrthoDB" id="5812619at2759"/>
<feature type="compositionally biased region" description="Basic and acidic residues" evidence="4">
    <location>
        <begin position="1"/>
        <end position="42"/>
    </location>
</feature>
<accession>A0A151XAY1</accession>
<dbReference type="GO" id="GO:0000978">
    <property type="term" value="F:RNA polymerase II cis-regulatory region sequence-specific DNA binding"/>
    <property type="evidence" value="ECO:0007669"/>
    <property type="project" value="TreeGrafter"/>
</dbReference>
<protein>
    <submittedName>
        <fullName evidence="5">Uncharacterized protein</fullName>
    </submittedName>
</protein>
<evidence type="ECO:0000256" key="4">
    <source>
        <dbReference type="SAM" id="MobiDB-lite"/>
    </source>
</evidence>
<dbReference type="GO" id="GO:0005634">
    <property type="term" value="C:nucleus"/>
    <property type="evidence" value="ECO:0007669"/>
    <property type="project" value="UniProtKB-SubCell"/>
</dbReference>
<sequence>MEYEDNDVRNEKESPDKNIKIKMETSQDENNDLKKKMKNKDIHKIKHRTKDIRKRTRMSQSEDSDLTKESENKNAYKIIYRDKYIEKRKKMSQDENSDSIEKSENKDTHKVKYRNKYRNKHIRKKIKMSQNSDSDSEKELDNKNVHQIKYKDKDMWSRIKISQNGSDSTEDSENEHVHKVKGKNKDIRSKINTSQDKGKRIKISQNKNDNQKNKYADEAGSRDKDMEEEYCVEATHLVHKVKHKSKSIQNEKNTSQDEDSNSMEENKDISEVKYKGDNILNKKKVSCDEDSDSTEKSENENARIKCKDKNIRSKVKMSQDDNDSMEESENKDAHKVKGKNKDIRSKINTSQDKNSDSMDVSENEDIGKKIKILRNKENNQKNKYTQEVGTKDEDVEEKYCVEAIHLVHKVKHKSKSIQNEKNASQDEDSNSMEALENKDVREVKYKDEDIGNRMKTLQKKNHDSKKFWKNKYIRKVENESEDEGIEENCSEATYLARQMASAERLCQKEIFKLYNLKVQLGHTVPPQHNIETRAGCHMPTRKEIEEFEKIIPIKKGSYSFEEDNIIANNWKTFCKIHNWDVNETKPFLQLRIGNMTYMRNIRERRKFVQFLAEGLPERTLYSVYHRFRNLYENNLQRRFKPEEDQMIIDHLENNPSLDVKRKYADLAKVLRRTRHSIWRRYRILKKKRVKNEEDN</sequence>
<dbReference type="GO" id="GO:0000981">
    <property type="term" value="F:DNA-binding transcription factor activity, RNA polymerase II-specific"/>
    <property type="evidence" value="ECO:0007669"/>
    <property type="project" value="TreeGrafter"/>
</dbReference>
<proteinExistence type="predicted"/>
<feature type="compositionally biased region" description="Basic and acidic residues" evidence="4">
    <location>
        <begin position="209"/>
        <end position="225"/>
    </location>
</feature>
<evidence type="ECO:0000256" key="3">
    <source>
        <dbReference type="ARBA" id="ARBA00023242"/>
    </source>
</evidence>
<feature type="region of interest" description="Disordered" evidence="4">
    <location>
        <begin position="89"/>
        <end position="363"/>
    </location>
</feature>
<feature type="region of interest" description="Disordered" evidence="4">
    <location>
        <begin position="411"/>
        <end position="435"/>
    </location>
</feature>
<keyword evidence="6" id="KW-1185">Reference proteome</keyword>